<gene>
    <name evidence="2" type="ORF">VMCG_09461</name>
</gene>
<feature type="compositionally biased region" description="Basic residues" evidence="1">
    <location>
        <begin position="1"/>
        <end position="16"/>
    </location>
</feature>
<evidence type="ECO:0000313" key="2">
    <source>
        <dbReference type="EMBL" id="ROV91526.1"/>
    </source>
</evidence>
<name>A0A423VKI4_9PEZI</name>
<sequence>MSGHKKPGKNSSRRGGMKSIPKAISVDGASGSNAIPSPFLRAGFDIGVNLSAPVRQHSNEVTPSAGTGDATGQADITTTNTTTPPHTPTSSIPASTKKSSGAQAAKKGLVGLSKKQALAMKTLGMEEDDITDTPKKSKTTKTPKLPKIPKASKAQKTATVSTPKKPNKGKGKVVTPPKITPSKRTHDDSFAHASYWSGKPKDEEKVFDSESDKAAYKDNDRSDHLQHISEDEDDFLKREREFALYNEIDDDDEYLTHYHGEDTPIRKHRT</sequence>
<feature type="region of interest" description="Disordered" evidence="1">
    <location>
        <begin position="55"/>
        <end position="109"/>
    </location>
</feature>
<feature type="region of interest" description="Disordered" evidence="1">
    <location>
        <begin position="1"/>
        <end position="40"/>
    </location>
</feature>
<proteinExistence type="predicted"/>
<dbReference type="EMBL" id="LKEA01000055">
    <property type="protein sequence ID" value="ROV91526.1"/>
    <property type="molecule type" value="Genomic_DNA"/>
</dbReference>
<evidence type="ECO:0000256" key="1">
    <source>
        <dbReference type="SAM" id="MobiDB-lite"/>
    </source>
</evidence>
<dbReference type="AlphaFoldDB" id="A0A423VKI4"/>
<dbReference type="Proteomes" id="UP000283895">
    <property type="component" value="Unassembled WGS sequence"/>
</dbReference>
<accession>A0A423VKI4</accession>
<protein>
    <submittedName>
        <fullName evidence="2">Uncharacterized protein</fullName>
    </submittedName>
</protein>
<feature type="compositionally biased region" description="Low complexity" evidence="1">
    <location>
        <begin position="77"/>
        <end position="107"/>
    </location>
</feature>
<keyword evidence="3" id="KW-1185">Reference proteome</keyword>
<organism evidence="2 3">
    <name type="scientific">Cytospora schulzeri</name>
    <dbReference type="NCBI Taxonomy" id="448051"/>
    <lineage>
        <taxon>Eukaryota</taxon>
        <taxon>Fungi</taxon>
        <taxon>Dikarya</taxon>
        <taxon>Ascomycota</taxon>
        <taxon>Pezizomycotina</taxon>
        <taxon>Sordariomycetes</taxon>
        <taxon>Sordariomycetidae</taxon>
        <taxon>Diaporthales</taxon>
        <taxon>Cytosporaceae</taxon>
        <taxon>Cytospora</taxon>
    </lineage>
</organism>
<feature type="region of interest" description="Disordered" evidence="1">
    <location>
        <begin position="123"/>
        <end position="225"/>
    </location>
</feature>
<evidence type="ECO:0000313" key="3">
    <source>
        <dbReference type="Proteomes" id="UP000283895"/>
    </source>
</evidence>
<reference evidence="2 3" key="1">
    <citation type="submission" date="2015-09" db="EMBL/GenBank/DDBJ databases">
        <title>Host preference determinants of Valsa canker pathogens revealed by comparative genomics.</title>
        <authorList>
            <person name="Yin Z."/>
            <person name="Huang L."/>
        </authorList>
    </citation>
    <scope>NUCLEOTIDE SEQUENCE [LARGE SCALE GENOMIC DNA]</scope>
    <source>
        <strain evidence="2 3">03-1</strain>
    </source>
</reference>
<comment type="caution">
    <text evidence="2">The sequence shown here is derived from an EMBL/GenBank/DDBJ whole genome shotgun (WGS) entry which is preliminary data.</text>
</comment>
<dbReference type="OrthoDB" id="5243413at2759"/>
<feature type="compositionally biased region" description="Basic and acidic residues" evidence="1">
    <location>
        <begin position="199"/>
        <end position="225"/>
    </location>
</feature>